<name>A0A0T6LZA9_WENVI</name>
<evidence type="ECO:0000313" key="1">
    <source>
        <dbReference type="EMBL" id="KRV51100.1"/>
    </source>
</evidence>
<evidence type="ECO:0000313" key="2">
    <source>
        <dbReference type="Proteomes" id="UP000050867"/>
    </source>
</evidence>
<dbReference type="AlphaFoldDB" id="A0A0T6LZA9"/>
<dbReference type="Proteomes" id="UP000050867">
    <property type="component" value="Unassembled WGS sequence"/>
</dbReference>
<gene>
    <name evidence="1" type="ORF">AQ490_02545</name>
</gene>
<proteinExistence type="predicted"/>
<keyword evidence="2" id="KW-1185">Reference proteome</keyword>
<organism evidence="1 2">
    <name type="scientific">Wenjunlia vitaminophila</name>
    <name type="common">Streptomyces vitaminophilus</name>
    <dbReference type="NCBI Taxonomy" id="76728"/>
    <lineage>
        <taxon>Bacteria</taxon>
        <taxon>Bacillati</taxon>
        <taxon>Actinomycetota</taxon>
        <taxon>Actinomycetes</taxon>
        <taxon>Kitasatosporales</taxon>
        <taxon>Streptomycetaceae</taxon>
        <taxon>Wenjunlia</taxon>
    </lineage>
</organism>
<reference evidence="1 2" key="1">
    <citation type="submission" date="2015-10" db="EMBL/GenBank/DDBJ databases">
        <title>Draft genome sequence of pyrrolomycin-producing Streptomyces vitaminophilus.</title>
        <authorList>
            <person name="Graham D.E."/>
            <person name="Mahan K.M."/>
            <person name="Klingeman D.M."/>
            <person name="Hettich R.L."/>
            <person name="Parry R.J."/>
        </authorList>
    </citation>
    <scope>NUCLEOTIDE SEQUENCE [LARGE SCALE GENOMIC DNA]</scope>
    <source>
        <strain evidence="1 2">ATCC 31673</strain>
    </source>
</reference>
<sequence length="71" mass="7251">MRLVPLGWVAVRLASPGGGRVSLLPRGAAGVGLARVCRGGVAAGQVAVGRGEPLGMPLLVRVRRWAVCPLL</sequence>
<protein>
    <submittedName>
        <fullName evidence="1">Uncharacterized protein</fullName>
    </submittedName>
</protein>
<accession>A0A0T6LZA9</accession>
<comment type="caution">
    <text evidence="1">The sequence shown here is derived from an EMBL/GenBank/DDBJ whole genome shotgun (WGS) entry which is preliminary data.</text>
</comment>
<dbReference type="EMBL" id="LLZU01000002">
    <property type="protein sequence ID" value="KRV51100.1"/>
    <property type="molecule type" value="Genomic_DNA"/>
</dbReference>